<reference evidence="1 2" key="1">
    <citation type="submission" date="2023-12" db="EMBL/GenBank/DDBJ databases">
        <authorList>
            <person name="Manesh M.J.H."/>
            <person name="Bing R.G."/>
            <person name="Willard D.J."/>
            <person name="Kelly R.M."/>
        </authorList>
    </citation>
    <scope>NUCLEOTIDE SEQUENCE [LARGE SCALE GENOMIC DNA]</scope>
    <source>
        <strain evidence="1 2">DSM 8977</strain>
    </source>
</reference>
<accession>A0ABZ0TWH3</accession>
<dbReference type="EMBL" id="CP139957">
    <property type="protein sequence ID" value="WPX07811.1"/>
    <property type="molecule type" value="Genomic_DNA"/>
</dbReference>
<name>A0ABZ0TWH3_9FIRM</name>
<gene>
    <name evidence="1" type="ORF">SOJ16_001640</name>
</gene>
<evidence type="ECO:0000313" key="2">
    <source>
        <dbReference type="Proteomes" id="UP001322744"/>
    </source>
</evidence>
<organism evidence="1 2">
    <name type="scientific">Anaerocellum danielii</name>
    <dbReference type="NCBI Taxonomy" id="1387557"/>
    <lineage>
        <taxon>Bacteria</taxon>
        <taxon>Bacillati</taxon>
        <taxon>Bacillota</taxon>
        <taxon>Bacillota incertae sedis</taxon>
        <taxon>Caldicellulosiruptorales</taxon>
        <taxon>Caldicellulosiruptoraceae</taxon>
        <taxon>Anaerocellum</taxon>
    </lineage>
</organism>
<keyword evidence="2" id="KW-1185">Reference proteome</keyword>
<protein>
    <submittedName>
        <fullName evidence="1">Uncharacterized protein</fullName>
    </submittedName>
</protein>
<sequence length="49" mass="5669">MAQILGILNENFKKEVINNCIMVLKRNVGSGYKRELAKTISTMILERMR</sequence>
<dbReference type="RefSeq" id="WP_322141176.1">
    <property type="nucleotide sequence ID" value="NZ_CP139957.1"/>
</dbReference>
<evidence type="ECO:0000313" key="1">
    <source>
        <dbReference type="EMBL" id="WPX07811.1"/>
    </source>
</evidence>
<dbReference type="Proteomes" id="UP001322744">
    <property type="component" value="Chromosome"/>
</dbReference>
<proteinExistence type="predicted"/>